<comment type="similarity">
    <text evidence="1">Belongs to the glycosyltransferase group 1 family. Glycosyltransferase 4 subfamily.</text>
</comment>
<dbReference type="GO" id="GO:0016757">
    <property type="term" value="F:glycosyltransferase activity"/>
    <property type="evidence" value="ECO:0007669"/>
    <property type="project" value="UniProtKB-KW"/>
</dbReference>
<dbReference type="Proteomes" id="UP000177372">
    <property type="component" value="Unassembled WGS sequence"/>
</dbReference>
<dbReference type="InterPro" id="IPR001296">
    <property type="entry name" value="Glyco_trans_1"/>
</dbReference>
<reference evidence="5 6" key="1">
    <citation type="journal article" date="2016" name="Nat. Commun.">
        <title>Thousands of microbial genomes shed light on interconnected biogeochemical processes in an aquifer system.</title>
        <authorList>
            <person name="Anantharaman K."/>
            <person name="Brown C.T."/>
            <person name="Hug L.A."/>
            <person name="Sharon I."/>
            <person name="Castelle C.J."/>
            <person name="Probst A.J."/>
            <person name="Thomas B.C."/>
            <person name="Singh A."/>
            <person name="Wilkins M.J."/>
            <person name="Karaoz U."/>
            <person name="Brodie E.L."/>
            <person name="Williams K.H."/>
            <person name="Hubbard S.S."/>
            <person name="Banfield J.F."/>
        </authorList>
    </citation>
    <scope>NUCLEOTIDE SEQUENCE [LARGE SCALE GENOMIC DNA]</scope>
</reference>
<protein>
    <recommendedName>
        <fullName evidence="4">Glycosyl transferase family 1 domain-containing protein</fullName>
    </recommendedName>
</protein>
<keyword evidence="2" id="KW-0328">Glycosyltransferase</keyword>
<evidence type="ECO:0000259" key="4">
    <source>
        <dbReference type="Pfam" id="PF00534"/>
    </source>
</evidence>
<evidence type="ECO:0000256" key="3">
    <source>
        <dbReference type="ARBA" id="ARBA00022679"/>
    </source>
</evidence>
<dbReference type="SUPFAM" id="SSF53756">
    <property type="entry name" value="UDP-Glycosyltransferase/glycogen phosphorylase"/>
    <property type="match status" value="1"/>
</dbReference>
<dbReference type="AlphaFoldDB" id="A0A1F6F2F7"/>
<accession>A0A1F6F2F7</accession>
<keyword evidence="3" id="KW-0808">Transferase</keyword>
<proteinExistence type="inferred from homology"/>
<organism evidence="5 6">
    <name type="scientific">Candidatus Kaiserbacteria bacterium RIFCSPLOWO2_01_FULL_54_13</name>
    <dbReference type="NCBI Taxonomy" id="1798512"/>
    <lineage>
        <taxon>Bacteria</taxon>
        <taxon>Candidatus Kaiseribacteriota</taxon>
    </lineage>
</organism>
<comment type="caution">
    <text evidence="5">The sequence shown here is derived from an EMBL/GenBank/DDBJ whole genome shotgun (WGS) entry which is preliminary data.</text>
</comment>
<dbReference type="Pfam" id="PF00534">
    <property type="entry name" value="Glycos_transf_1"/>
    <property type="match status" value="1"/>
</dbReference>
<dbReference type="CDD" id="cd03801">
    <property type="entry name" value="GT4_PimA-like"/>
    <property type="match status" value="1"/>
</dbReference>
<evidence type="ECO:0000256" key="1">
    <source>
        <dbReference type="ARBA" id="ARBA00009481"/>
    </source>
</evidence>
<name>A0A1F6F2F7_9BACT</name>
<feature type="domain" description="Glycosyl transferase family 1" evidence="4">
    <location>
        <begin position="212"/>
        <end position="367"/>
    </location>
</feature>
<dbReference type="STRING" id="1798512.A3A39_03005"/>
<evidence type="ECO:0000313" key="5">
    <source>
        <dbReference type="EMBL" id="OGG80034.1"/>
    </source>
</evidence>
<dbReference type="PANTHER" id="PTHR12526:SF640">
    <property type="entry name" value="COLANIC ACID BIOSYNTHESIS GLYCOSYLTRANSFERASE WCAL-RELATED"/>
    <property type="match status" value="1"/>
</dbReference>
<evidence type="ECO:0000256" key="2">
    <source>
        <dbReference type="ARBA" id="ARBA00022676"/>
    </source>
</evidence>
<sequence>MRIYFFTSKLNFRTAGGSIEEFDLMMRTLQKLGNEVVCVTTFSDGNNISDAPPYTVIEENIKRRSLVGTSWGIYKLLKKYERSADFFHVDGHNFLYGAGAYRRLGGRVPVSAFFNRELGCFPSDRSFLIGATGDSTVRRIRKGVRWLLERTIGMFLARAIDLREFISPMYQRMYEKFGLTCRGNCMVLGDPIDLRKIMRENGITETSYRERIKRKGPLTIFFSSRMAPAKGFDLILAGFARVKNKEKFRLVLGGDGPEEGEIRKLAADLGISNYVEFPGWMPKKRLYEYYKTADIYIQVGWRPEGTSISLLYALAFGLPSIVPRDSGMAWQAGEAALTVSNGNHDELARAIERLGDEVDLRARLSAACYTRLADDQLNYERVITKWLRAMQRIKSDRVS</sequence>
<evidence type="ECO:0000313" key="6">
    <source>
        <dbReference type="Proteomes" id="UP000177372"/>
    </source>
</evidence>
<gene>
    <name evidence="5" type="ORF">A3A39_03005</name>
</gene>
<dbReference type="EMBL" id="MFLZ01000014">
    <property type="protein sequence ID" value="OGG80034.1"/>
    <property type="molecule type" value="Genomic_DNA"/>
</dbReference>
<dbReference type="Gene3D" id="3.40.50.2000">
    <property type="entry name" value="Glycogen Phosphorylase B"/>
    <property type="match status" value="2"/>
</dbReference>
<dbReference type="PANTHER" id="PTHR12526">
    <property type="entry name" value="GLYCOSYLTRANSFERASE"/>
    <property type="match status" value="1"/>
</dbReference>